<dbReference type="AlphaFoldDB" id="J7G5Q5"/>
<accession>J7G5Q5</accession>
<reference evidence="2 3" key="1">
    <citation type="journal article" date="2012" name="Genome Biol. Evol.">
        <title>Nucleomorph genome sequence of the cryptophyte alga Chroomonas mesostigmatica CCMP1168 reveals lineage-specific gene loss and genome complexity.</title>
        <authorList>
            <person name="Moore C.E."/>
            <person name="Curtis B."/>
            <person name="Mills T."/>
            <person name="Tanifuji G."/>
            <person name="Archibald J.M."/>
        </authorList>
    </citation>
    <scope>NUCLEOTIDE SEQUENCE [LARGE SCALE GENOMIC DNA]</scope>
    <source>
        <strain evidence="2 3">CCMP1168</strain>
    </source>
</reference>
<protein>
    <submittedName>
        <fullName evidence="2">Uncharacterized protein</fullName>
    </submittedName>
</protein>
<organism evidence="2 3">
    <name type="scientific">Chroomonas mesostigmatica CCMP1168</name>
    <dbReference type="NCBI Taxonomy" id="1195612"/>
    <lineage>
        <taxon>Eukaryota</taxon>
        <taxon>Cryptophyceae</taxon>
        <taxon>Pyrenomonadales</taxon>
        <taxon>Chroomonadaceae</taxon>
        <taxon>Chroomonas</taxon>
    </lineage>
</organism>
<feature type="transmembrane region" description="Helical" evidence="1">
    <location>
        <begin position="516"/>
        <end position="539"/>
    </location>
</feature>
<dbReference type="InterPro" id="IPR001680">
    <property type="entry name" value="WD40_rpt"/>
</dbReference>
<dbReference type="InterPro" id="IPR015943">
    <property type="entry name" value="WD40/YVTN_repeat-like_dom_sf"/>
</dbReference>
<gene>
    <name evidence="2" type="ORF">CMESO_238</name>
</gene>
<keyword evidence="2" id="KW-0542">Nucleomorph</keyword>
<evidence type="ECO:0000313" key="3">
    <source>
        <dbReference type="Proteomes" id="UP000243348"/>
    </source>
</evidence>
<evidence type="ECO:0000313" key="2">
    <source>
        <dbReference type="EMBL" id="AFP65411.1"/>
    </source>
</evidence>
<dbReference type="SUPFAM" id="SSF50998">
    <property type="entry name" value="Quinoprotein alcohol dehydrogenase-like"/>
    <property type="match status" value="1"/>
</dbReference>
<feature type="transmembrane region" description="Helical" evidence="1">
    <location>
        <begin position="367"/>
        <end position="390"/>
    </location>
</feature>
<keyword evidence="1" id="KW-0472">Membrane</keyword>
<name>J7G5Q5_9CRYP</name>
<keyword evidence="1" id="KW-0812">Transmembrane</keyword>
<proteinExistence type="predicted"/>
<dbReference type="Proteomes" id="UP000243348">
    <property type="component" value="Nucleomorph 2"/>
</dbReference>
<dbReference type="EMBL" id="CP003681">
    <property type="protein sequence ID" value="AFP65411.1"/>
    <property type="molecule type" value="Genomic_DNA"/>
</dbReference>
<dbReference type="Gene3D" id="2.130.10.10">
    <property type="entry name" value="YVTN repeat-like/Quinoprotein amine dehydrogenase"/>
    <property type="match status" value="1"/>
</dbReference>
<dbReference type="InterPro" id="IPR011047">
    <property type="entry name" value="Quinoprotein_ADH-like_sf"/>
</dbReference>
<sequence>MLSILLTKKVTPKTIYLNDFIKWISSEKFIKLSQKNVFFFWMIYEKRNVYKQFKFRIVNCFSIVTVIDFIRKKKILVYLNIQGNLNLKSLSCKNLFLNFFFGYKIVSFTLDFYKKEIIYIIGEGEKNLFFHKSRPVFHFMIFNTEEGKLIKIFNIQNVELNKKLFQFNEKLKTIIIAFENNLNFFIVNWTYKKIKKIKIKHSSDIFCLECNSNYLIIADNAGYIFLFQNNTQRKENAEKKAFSINYEFFFFLKKKIIFNRSTFQILNFRKNKTILFNFLEKLKFILFDINFKKKKLVFFFNSKNKNSIAYVSPFSNSQLLIHRSDDVLFLVKEKKRFKILQSDQSQSVDLMVNVHSFSSKQHFNVSLFPIFFSGNFFFVIFGISNLYQILDFKKNKLFKKIYNIHKMFLNNTTKINLGFFRATQNFTAKTLVVGYYSMLLKIIINSNCFEKLKIFFLMIQKNKIIQNKKIFIEENFGSNGKKVAMFFSDGKLKIWNVSSFLSRNSERFTRMSGKKINCMCFSSNSLFLATSFLRTLIIWKFSFGFQPVNFSTLEFESDICFLKFFSFDKKSFFLVGSKKEIAIWDLIQQSVAFIVKIKVLKIHVDPWSDKYMLVTKFFKTKLNQTNQCIVIFKKDLPVPLTIIDLVFLSKTKLISSCFSYFRKKHTSKSILVIDTLLNIYKIFY</sequence>
<keyword evidence="1" id="KW-1133">Transmembrane helix</keyword>
<evidence type="ECO:0000256" key="1">
    <source>
        <dbReference type="SAM" id="Phobius"/>
    </source>
</evidence>
<geneLocation type="nucleomorph" evidence="2"/>
<dbReference type="SMART" id="SM00320">
    <property type="entry name" value="WD40"/>
    <property type="match status" value="3"/>
</dbReference>